<evidence type="ECO:0000313" key="2">
    <source>
        <dbReference type="EMBL" id="MDI1492837.1"/>
    </source>
</evidence>
<dbReference type="EMBL" id="JAPUFD010000021">
    <property type="protein sequence ID" value="MDI1492837.1"/>
    <property type="molecule type" value="Genomic_DNA"/>
</dbReference>
<keyword evidence="3" id="KW-1185">Reference proteome</keyword>
<gene>
    <name evidence="2" type="ORF">OHK93_004620</name>
</gene>
<evidence type="ECO:0000313" key="3">
    <source>
        <dbReference type="Proteomes" id="UP001161017"/>
    </source>
</evidence>
<accession>A0AA43QUS8</accession>
<evidence type="ECO:0000256" key="1">
    <source>
        <dbReference type="SAM" id="MobiDB-lite"/>
    </source>
</evidence>
<organism evidence="2 3">
    <name type="scientific">Ramalina farinacea</name>
    <dbReference type="NCBI Taxonomy" id="258253"/>
    <lineage>
        <taxon>Eukaryota</taxon>
        <taxon>Fungi</taxon>
        <taxon>Dikarya</taxon>
        <taxon>Ascomycota</taxon>
        <taxon>Pezizomycotina</taxon>
        <taxon>Lecanoromycetes</taxon>
        <taxon>OSLEUM clade</taxon>
        <taxon>Lecanoromycetidae</taxon>
        <taxon>Lecanorales</taxon>
        <taxon>Lecanorineae</taxon>
        <taxon>Ramalinaceae</taxon>
        <taxon>Ramalina</taxon>
    </lineage>
</organism>
<protein>
    <submittedName>
        <fullName evidence="2">Uncharacterized protein</fullName>
    </submittedName>
</protein>
<dbReference type="AlphaFoldDB" id="A0AA43QUS8"/>
<proteinExistence type="predicted"/>
<comment type="caution">
    <text evidence="2">The sequence shown here is derived from an EMBL/GenBank/DDBJ whole genome shotgun (WGS) entry which is preliminary data.</text>
</comment>
<name>A0AA43QUS8_9LECA</name>
<reference evidence="2" key="1">
    <citation type="journal article" date="2023" name="Genome Biol. Evol.">
        <title>First Whole Genome Sequence and Flow Cytometry Genome Size Data for the Lichen-Forming Fungus Ramalina farinacea (Ascomycota).</title>
        <authorList>
            <person name="Llewellyn T."/>
            <person name="Mian S."/>
            <person name="Hill R."/>
            <person name="Leitch I.J."/>
            <person name="Gaya E."/>
        </authorList>
    </citation>
    <scope>NUCLEOTIDE SEQUENCE</scope>
    <source>
        <strain evidence="2">LIQ254RAFAR</strain>
    </source>
</reference>
<feature type="compositionally biased region" description="Basic and acidic residues" evidence="1">
    <location>
        <begin position="83"/>
        <end position="102"/>
    </location>
</feature>
<dbReference type="Proteomes" id="UP001161017">
    <property type="component" value="Unassembled WGS sequence"/>
</dbReference>
<sequence length="102" mass="11596">MVTKLFMYQLSRHGREAPLPHLQKVPTKSCFVKQHVGKCPEKGCSVGVVDYQKGCDMHKKRRGELFMANGKPQKYDDGNGQDKNAEGQEDKCAKEDNKEKQK</sequence>
<feature type="region of interest" description="Disordered" evidence="1">
    <location>
        <begin position="66"/>
        <end position="102"/>
    </location>
</feature>